<evidence type="ECO:0000256" key="5">
    <source>
        <dbReference type="ARBA" id="ARBA00023237"/>
    </source>
</evidence>
<evidence type="ECO:0000256" key="3">
    <source>
        <dbReference type="ARBA" id="ARBA00022729"/>
    </source>
</evidence>
<keyword evidence="3" id="KW-0732">Signal</keyword>
<evidence type="ECO:0000256" key="1">
    <source>
        <dbReference type="ARBA" id="ARBA00004442"/>
    </source>
</evidence>
<accession>A0A1G7ECD8</accession>
<keyword evidence="4" id="KW-0472">Membrane</keyword>
<evidence type="ECO:0000313" key="9">
    <source>
        <dbReference type="Proteomes" id="UP000182114"/>
    </source>
</evidence>
<feature type="domain" description="RagB/SusD" evidence="6">
    <location>
        <begin position="344"/>
        <end position="477"/>
    </location>
</feature>
<dbReference type="InterPro" id="IPR033985">
    <property type="entry name" value="SusD-like_N"/>
</dbReference>
<proteinExistence type="inferred from homology"/>
<dbReference type="Pfam" id="PF07980">
    <property type="entry name" value="SusD_RagB"/>
    <property type="match status" value="1"/>
</dbReference>
<gene>
    <name evidence="8" type="ORF">SAMN04487992_102237</name>
</gene>
<dbReference type="Pfam" id="PF14322">
    <property type="entry name" value="SusD-like_3"/>
    <property type="match status" value="1"/>
</dbReference>
<comment type="subcellular location">
    <subcellularLocation>
        <location evidence="1">Cell outer membrane</location>
    </subcellularLocation>
</comment>
<dbReference type="RefSeq" id="WP_083332186.1">
    <property type="nucleotide sequence ID" value="NZ_FNBD01000002.1"/>
</dbReference>
<dbReference type="CDD" id="cd08977">
    <property type="entry name" value="SusD"/>
    <property type="match status" value="1"/>
</dbReference>
<dbReference type="Gene3D" id="1.25.40.390">
    <property type="match status" value="1"/>
</dbReference>
<evidence type="ECO:0000313" key="8">
    <source>
        <dbReference type="EMBL" id="SDE61329.1"/>
    </source>
</evidence>
<keyword evidence="5" id="KW-0998">Cell outer membrane</keyword>
<comment type="similarity">
    <text evidence="2">Belongs to the SusD family.</text>
</comment>
<dbReference type="SUPFAM" id="SSF48452">
    <property type="entry name" value="TPR-like"/>
    <property type="match status" value="1"/>
</dbReference>
<sequence>MKQKIKQTRSNIWNMSSVNTEFIRWKLMGFLGLCLSFYSCTDFVEVDPPKNNLSTKTVFDDAATVKSALANIYLKMRDESLVSGNNGLSTLMGIYTDELDYYLFDTANNQLYQHNVLASNSTTNSWWTNAYSILYAANDIITEVENSKLLSADEKAEFNGQALFVRAYIHSLLASLYGDVPYITTTNYLENNTVSRTPIGLVYENIINDLKAAVNLLKNEDVTGEKVIPNKAVANALLARMYLYTENWEMAESTASILINTFSLEPDVTKVFLKSAASTLWQFKPNGISILNTYEANQFVIRFIPGQAFALHEELLGSFEPGDLRRLNWVGSTTSADGLTTLHYANKYKSIFNATVSLEYSILFRLEEQYLIRAEAQAQLNNLLGSQTDLNTIRNRAGLDDTVAATKEELISAILQERFLEFFTEQGHRWFDLKRTGEAENTLSTIKSNWKNTDILLPIPDAEIAVNPNLKPQNVGY</sequence>
<protein>
    <submittedName>
        <fullName evidence="8">RagB/SusD domain-containing protein</fullName>
    </submittedName>
</protein>
<dbReference type="InterPro" id="IPR011990">
    <property type="entry name" value="TPR-like_helical_dom_sf"/>
</dbReference>
<keyword evidence="9" id="KW-1185">Reference proteome</keyword>
<dbReference type="AlphaFoldDB" id="A0A1G7ECD8"/>
<reference evidence="9" key="1">
    <citation type="submission" date="2016-10" db="EMBL/GenBank/DDBJ databases">
        <authorList>
            <person name="Varghese N."/>
            <person name="Submissions S."/>
        </authorList>
    </citation>
    <scope>NUCLEOTIDE SEQUENCE [LARGE SCALE GENOMIC DNA]</scope>
    <source>
        <strain evidence="9">DSM 24729</strain>
    </source>
</reference>
<dbReference type="EMBL" id="FNBD01000002">
    <property type="protein sequence ID" value="SDE61329.1"/>
    <property type="molecule type" value="Genomic_DNA"/>
</dbReference>
<dbReference type="InterPro" id="IPR012944">
    <property type="entry name" value="SusD_RagB_dom"/>
</dbReference>
<feature type="domain" description="SusD-like N-terminal" evidence="7">
    <location>
        <begin position="42"/>
        <end position="243"/>
    </location>
</feature>
<evidence type="ECO:0000256" key="2">
    <source>
        <dbReference type="ARBA" id="ARBA00006275"/>
    </source>
</evidence>
<evidence type="ECO:0000259" key="6">
    <source>
        <dbReference type="Pfam" id="PF07980"/>
    </source>
</evidence>
<organism evidence="8 9">
    <name type="scientific">Cellulophaga baltica</name>
    <dbReference type="NCBI Taxonomy" id="76594"/>
    <lineage>
        <taxon>Bacteria</taxon>
        <taxon>Pseudomonadati</taxon>
        <taxon>Bacteroidota</taxon>
        <taxon>Flavobacteriia</taxon>
        <taxon>Flavobacteriales</taxon>
        <taxon>Flavobacteriaceae</taxon>
        <taxon>Cellulophaga</taxon>
    </lineage>
</organism>
<evidence type="ECO:0000256" key="4">
    <source>
        <dbReference type="ARBA" id="ARBA00023136"/>
    </source>
</evidence>
<dbReference type="Proteomes" id="UP000182114">
    <property type="component" value="Unassembled WGS sequence"/>
</dbReference>
<dbReference type="GO" id="GO:0009279">
    <property type="term" value="C:cell outer membrane"/>
    <property type="evidence" value="ECO:0007669"/>
    <property type="project" value="UniProtKB-SubCell"/>
</dbReference>
<name>A0A1G7ECD8_9FLAO</name>
<evidence type="ECO:0000259" key="7">
    <source>
        <dbReference type="Pfam" id="PF14322"/>
    </source>
</evidence>